<reference evidence="5 6" key="1">
    <citation type="submission" date="2024-04" db="EMBL/GenBank/DDBJ databases">
        <title>Tritrichomonas musculus Genome.</title>
        <authorList>
            <person name="Alves-Ferreira E."/>
            <person name="Grigg M."/>
            <person name="Lorenzi H."/>
            <person name="Galac M."/>
        </authorList>
    </citation>
    <scope>NUCLEOTIDE SEQUENCE [LARGE SCALE GENOMIC DNA]</scope>
    <source>
        <strain evidence="5 6">EAF2021</strain>
    </source>
</reference>
<comment type="caution">
    <text evidence="5">The sequence shown here is derived from an EMBL/GenBank/DDBJ whole genome shotgun (WGS) entry which is preliminary data.</text>
</comment>
<evidence type="ECO:0008006" key="7">
    <source>
        <dbReference type="Google" id="ProtNLM"/>
    </source>
</evidence>
<dbReference type="Gene3D" id="3.40.50.720">
    <property type="entry name" value="NAD(P)-binding Rossmann-like Domain"/>
    <property type="match status" value="1"/>
</dbReference>
<dbReference type="PRINTS" id="PR00080">
    <property type="entry name" value="SDRFAMILY"/>
</dbReference>
<gene>
    <name evidence="5" type="ORF">M9Y10_011909</name>
    <name evidence="4" type="ORF">M9Y10_027551</name>
</gene>
<dbReference type="PROSITE" id="PS00061">
    <property type="entry name" value="ADH_SHORT"/>
    <property type="match status" value="1"/>
</dbReference>
<dbReference type="PRINTS" id="PR00081">
    <property type="entry name" value="GDHRDH"/>
</dbReference>
<dbReference type="InterPro" id="IPR051911">
    <property type="entry name" value="SDR_oxidoreductase"/>
</dbReference>
<accession>A0ABR2IB54</accession>
<evidence type="ECO:0000313" key="6">
    <source>
        <dbReference type="Proteomes" id="UP001470230"/>
    </source>
</evidence>
<organism evidence="5 6">
    <name type="scientific">Tritrichomonas musculus</name>
    <dbReference type="NCBI Taxonomy" id="1915356"/>
    <lineage>
        <taxon>Eukaryota</taxon>
        <taxon>Metamonada</taxon>
        <taxon>Parabasalia</taxon>
        <taxon>Tritrichomonadida</taxon>
        <taxon>Tritrichomonadidae</taxon>
        <taxon>Tritrichomonas</taxon>
    </lineage>
</organism>
<keyword evidence="6" id="KW-1185">Reference proteome</keyword>
<dbReference type="PANTHER" id="PTHR43976:SF16">
    <property type="entry name" value="SHORT-CHAIN DEHYDROGENASE_REDUCTASE FAMILY PROTEIN"/>
    <property type="match status" value="1"/>
</dbReference>
<dbReference type="Proteomes" id="UP001470230">
    <property type="component" value="Unassembled WGS sequence"/>
</dbReference>
<sequence>MQRNVWFVTGASQGLGLSLVKELLAQNFKVTATSRNRTRLEGAVGQKENDHFLPLELDLTNEDCVKKAIDATVSKFGTIDVCVNNAGHGLRGSVEETTVAESRQLFEDNFFSMHSVLRHVLPIMRKNRNGFIYNIASIGALVNPPLSPFYSATKAAVVSMSQCLAAEVQDYNIKVVPVEPGPFETNFFKAENLITVKNLMPEYDVVRQRRAKSSAGGDDKKKDGDPDRAAKIFIEISKLEDVPKLLFIGKTCLDWAKPKIDQLESERLKWKDYTSRCSYE</sequence>
<keyword evidence="2" id="KW-0560">Oxidoreductase</keyword>
<dbReference type="PANTHER" id="PTHR43976">
    <property type="entry name" value="SHORT CHAIN DEHYDROGENASE"/>
    <property type="match status" value="1"/>
</dbReference>
<evidence type="ECO:0000256" key="1">
    <source>
        <dbReference type="ARBA" id="ARBA00006484"/>
    </source>
</evidence>
<evidence type="ECO:0000256" key="3">
    <source>
        <dbReference type="RuleBase" id="RU000363"/>
    </source>
</evidence>
<proteinExistence type="inferred from homology"/>
<evidence type="ECO:0000313" key="5">
    <source>
        <dbReference type="EMBL" id="KAK8860244.1"/>
    </source>
</evidence>
<dbReference type="InterPro" id="IPR036291">
    <property type="entry name" value="NAD(P)-bd_dom_sf"/>
</dbReference>
<dbReference type="EMBL" id="JAPFFF010000018">
    <property type="protein sequence ID" value="KAK8860244.1"/>
    <property type="molecule type" value="Genomic_DNA"/>
</dbReference>
<name>A0ABR2IB54_9EUKA</name>
<dbReference type="Pfam" id="PF00106">
    <property type="entry name" value="adh_short"/>
    <property type="match status" value="1"/>
</dbReference>
<evidence type="ECO:0000313" key="4">
    <source>
        <dbReference type="EMBL" id="KAK8834550.1"/>
    </source>
</evidence>
<comment type="similarity">
    <text evidence="1 3">Belongs to the short-chain dehydrogenases/reductases (SDR) family.</text>
</comment>
<dbReference type="EMBL" id="JAPFFF010000374">
    <property type="protein sequence ID" value="KAK8834550.1"/>
    <property type="molecule type" value="Genomic_DNA"/>
</dbReference>
<protein>
    <recommendedName>
        <fullName evidence="7">Oxidoreductase, short chain dehydrogenase/reductase family protein</fullName>
    </recommendedName>
</protein>
<dbReference type="InterPro" id="IPR020904">
    <property type="entry name" value="Sc_DH/Rdtase_CS"/>
</dbReference>
<evidence type="ECO:0000256" key="2">
    <source>
        <dbReference type="ARBA" id="ARBA00023002"/>
    </source>
</evidence>
<dbReference type="SUPFAM" id="SSF51735">
    <property type="entry name" value="NAD(P)-binding Rossmann-fold domains"/>
    <property type="match status" value="1"/>
</dbReference>
<dbReference type="CDD" id="cd05374">
    <property type="entry name" value="17beta-HSD-like_SDR_c"/>
    <property type="match status" value="1"/>
</dbReference>
<dbReference type="InterPro" id="IPR002347">
    <property type="entry name" value="SDR_fam"/>
</dbReference>